<comment type="caution">
    <text evidence="2">The sequence shown here is derived from an EMBL/GenBank/DDBJ whole genome shotgun (WGS) entry which is preliminary data.</text>
</comment>
<dbReference type="RefSeq" id="WP_115537314.1">
    <property type="nucleotide sequence ID" value="NZ_QRGA01000022.1"/>
</dbReference>
<reference evidence="2 3" key="1">
    <citation type="submission" date="2018-08" db="EMBL/GenBank/DDBJ databases">
        <title>Paraburkholderia sp. DHOM06 isolated from forest soil.</title>
        <authorList>
            <person name="Gao Z.-H."/>
            <person name="Qiu L.-H."/>
        </authorList>
    </citation>
    <scope>NUCLEOTIDE SEQUENCE [LARGE SCALE GENOMIC DNA]</scope>
    <source>
        <strain evidence="2 3">DHOM06</strain>
    </source>
</reference>
<keyword evidence="1" id="KW-1133">Transmembrane helix</keyword>
<accession>A0A3D8JPZ9</accession>
<gene>
    <name evidence="2" type="ORF">DWV00_30400</name>
</gene>
<dbReference type="EMBL" id="QRGA01000022">
    <property type="protein sequence ID" value="RDU95098.1"/>
    <property type="molecule type" value="Genomic_DNA"/>
</dbReference>
<dbReference type="PROSITE" id="PS51318">
    <property type="entry name" value="TAT"/>
    <property type="match status" value="1"/>
</dbReference>
<dbReference type="InterPro" id="IPR006311">
    <property type="entry name" value="TAT_signal"/>
</dbReference>
<protein>
    <submittedName>
        <fullName evidence="2">Sorbitol dehydrogenase</fullName>
    </submittedName>
</protein>
<organism evidence="2 3">
    <name type="scientific">Trinickia dinghuensis</name>
    <dbReference type="NCBI Taxonomy" id="2291023"/>
    <lineage>
        <taxon>Bacteria</taxon>
        <taxon>Pseudomonadati</taxon>
        <taxon>Pseudomonadota</taxon>
        <taxon>Betaproteobacteria</taxon>
        <taxon>Burkholderiales</taxon>
        <taxon>Burkholderiaceae</taxon>
        <taxon>Trinickia</taxon>
    </lineage>
</organism>
<dbReference type="InterPro" id="IPR024651">
    <property type="entry name" value="FAD-SLDH_ssu"/>
</dbReference>
<keyword evidence="1" id="KW-0472">Membrane</keyword>
<proteinExistence type="predicted"/>
<sequence length="186" mass="19546">MTDARTGRPREAEAAAARRQFLLGAGASAAALAFTAAIGLPLTASRAFAFAPPAGGGLDAFTALSQQLTGRPTLDAMLASRIYDGLSKADSAFVSNVAALNKWLATHAGVPSDTVTAALAADDPRLAKTVERVVRAWYLGLVGDMPMVHVVAYEHALMFDPVNDILTIPSYCRDVPFYWAQKPAGV</sequence>
<dbReference type="Pfam" id="PF12318">
    <property type="entry name" value="FAD-SLDH"/>
    <property type="match status" value="1"/>
</dbReference>
<name>A0A3D8JPZ9_9BURK</name>
<feature type="transmembrane region" description="Helical" evidence="1">
    <location>
        <begin position="21"/>
        <end position="42"/>
    </location>
</feature>
<evidence type="ECO:0000256" key="1">
    <source>
        <dbReference type="SAM" id="Phobius"/>
    </source>
</evidence>
<keyword evidence="3" id="KW-1185">Reference proteome</keyword>
<keyword evidence="1" id="KW-0812">Transmembrane</keyword>
<dbReference type="Proteomes" id="UP000256838">
    <property type="component" value="Unassembled WGS sequence"/>
</dbReference>
<dbReference type="AlphaFoldDB" id="A0A3D8JPZ9"/>
<dbReference type="OrthoDB" id="8635030at2"/>
<evidence type="ECO:0000313" key="2">
    <source>
        <dbReference type="EMBL" id="RDU95098.1"/>
    </source>
</evidence>
<evidence type="ECO:0000313" key="3">
    <source>
        <dbReference type="Proteomes" id="UP000256838"/>
    </source>
</evidence>